<dbReference type="AlphaFoldDB" id="A0A941GQV4"/>
<dbReference type="InterPro" id="IPR002182">
    <property type="entry name" value="NB-ARC"/>
</dbReference>
<sequence length="544" mass="61803">MDLDQILELVNRELVKHGLKPLNEAEITVLRGSLQGKNYDEIVQESEYSETYIKQTAGPKLFRTLSEALGKKVTKTNVQEVIKSLDIVTSQNKGGSGGVFPFLKAGESDRVFFCGDAPSTVVFVGREKELGKLKQWVVQDKAVCRLVSLLGMPGIGKSLLGSKLARDIEDDFKMVIWRSLREDLLPVQLLTDLIQTIADSLPLGIPEIQKLPENYSSEQFSHYKNQHLEYIQGLINYLREYRCLVILDDWEKIMKPGDFAGDYEPKHKPYGMLLQRLGEEEHQSCLVITSREKPREVAILEGEKLPVRTLQLKGLGEAAQEILSSKQLKGENGWDELIRIYQGNPLALKLVASPIQELFGGDVEQFICQTSASGIIMSFPQLIANHLERLTAKETKIIYWLAIKPHGIDTLQLQELEEDDAFYEAITSLGWRSLIEKNDSGKFFLQPVVREHVTKQLVKLVTDEILNYQQNKNLNLLASYNFITLDNTKTMLSNQKEVRSILSLIKERLNRQVTAEEIKIILQDNLPKRVKENLTNLLAEFNKN</sequence>
<evidence type="ECO:0008006" key="5">
    <source>
        <dbReference type="Google" id="ProtNLM"/>
    </source>
</evidence>
<dbReference type="InterPro" id="IPR027417">
    <property type="entry name" value="P-loop_NTPase"/>
</dbReference>
<evidence type="ECO:0000313" key="3">
    <source>
        <dbReference type="EMBL" id="MBR8827870.1"/>
    </source>
</evidence>
<dbReference type="SUPFAM" id="SSF52540">
    <property type="entry name" value="P-loop containing nucleoside triphosphate hydrolases"/>
    <property type="match status" value="1"/>
</dbReference>
<feature type="domain" description="vWA-MoxR associated protein N-terminal HTH" evidence="2">
    <location>
        <begin position="1"/>
        <end position="83"/>
    </location>
</feature>
<accession>A0A941GQV4</accession>
<protein>
    <recommendedName>
        <fullName evidence="5">NB-ARC domain-containing protein</fullName>
    </recommendedName>
</protein>
<reference evidence="3" key="1">
    <citation type="submission" date="2021-02" db="EMBL/GenBank/DDBJ databases">
        <title>Metagenome analyses of Stigonema ocellatum DSM 106950, Chlorogloea purpurea SAG 13.99 and Gomphosphaeria aponina DSM 107014.</title>
        <authorList>
            <person name="Marter P."/>
            <person name="Huang S."/>
        </authorList>
    </citation>
    <scope>NUCLEOTIDE SEQUENCE</scope>
    <source>
        <strain evidence="3">JP213</strain>
    </source>
</reference>
<organism evidence="3 4">
    <name type="scientific">Gomphosphaeria aponina SAG 52.96 = DSM 107014</name>
    <dbReference type="NCBI Taxonomy" id="1521640"/>
    <lineage>
        <taxon>Bacteria</taxon>
        <taxon>Bacillati</taxon>
        <taxon>Cyanobacteriota</taxon>
        <taxon>Cyanophyceae</taxon>
        <taxon>Oscillatoriophycideae</taxon>
        <taxon>Chroococcales</taxon>
        <taxon>Gomphosphaeriaceae</taxon>
        <taxon>Gomphosphaeria</taxon>
    </lineage>
</organism>
<dbReference type="InterPro" id="IPR058651">
    <property type="entry name" value="HTH_VMAP-M9"/>
</dbReference>
<dbReference type="GO" id="GO:0043531">
    <property type="term" value="F:ADP binding"/>
    <property type="evidence" value="ECO:0007669"/>
    <property type="project" value="InterPro"/>
</dbReference>
<comment type="caution">
    <text evidence="3">The sequence shown here is derived from an EMBL/GenBank/DDBJ whole genome shotgun (WGS) entry which is preliminary data.</text>
</comment>
<dbReference type="EMBL" id="JADQBC010000046">
    <property type="protein sequence ID" value="MBR8827870.1"/>
    <property type="molecule type" value="Genomic_DNA"/>
</dbReference>
<dbReference type="PRINTS" id="PR00364">
    <property type="entry name" value="DISEASERSIST"/>
</dbReference>
<dbReference type="Pfam" id="PF26355">
    <property type="entry name" value="HTH_VMAP-M9"/>
    <property type="match status" value="1"/>
</dbReference>
<evidence type="ECO:0000313" key="4">
    <source>
        <dbReference type="Proteomes" id="UP000767446"/>
    </source>
</evidence>
<evidence type="ECO:0000259" key="1">
    <source>
        <dbReference type="Pfam" id="PF00931"/>
    </source>
</evidence>
<dbReference type="Pfam" id="PF00931">
    <property type="entry name" value="NB-ARC"/>
    <property type="match status" value="1"/>
</dbReference>
<evidence type="ECO:0000259" key="2">
    <source>
        <dbReference type="Pfam" id="PF26355"/>
    </source>
</evidence>
<dbReference type="Proteomes" id="UP000767446">
    <property type="component" value="Unassembled WGS sequence"/>
</dbReference>
<gene>
    <name evidence="3" type="ORF">DSM107014_08205</name>
</gene>
<dbReference type="Gene3D" id="3.40.50.300">
    <property type="entry name" value="P-loop containing nucleotide triphosphate hydrolases"/>
    <property type="match status" value="1"/>
</dbReference>
<name>A0A941GQV4_9CHRO</name>
<feature type="domain" description="NB-ARC" evidence="1">
    <location>
        <begin position="127"/>
        <end position="252"/>
    </location>
</feature>
<proteinExistence type="predicted"/>